<accession>J5TRJ8</accession>
<feature type="domain" description="Translation initiation factor beta propellor-like" evidence="9">
    <location>
        <begin position="1"/>
        <end position="107"/>
    </location>
</feature>
<dbReference type="OrthoDB" id="2194683at2759"/>
<dbReference type="KEGG" id="tasa:A1Q1_04582"/>
<dbReference type="EMBL" id="ALBS01000027">
    <property type="protein sequence ID" value="EJT52371.1"/>
    <property type="molecule type" value="Genomic_DNA"/>
</dbReference>
<dbReference type="Pfam" id="PF08662">
    <property type="entry name" value="eIF2A"/>
    <property type="match status" value="1"/>
</dbReference>
<evidence type="ECO:0000256" key="1">
    <source>
        <dbReference type="ARBA" id="ARBA00009573"/>
    </source>
</evidence>
<evidence type="ECO:0000256" key="6">
    <source>
        <dbReference type="ARBA" id="ARBA00022845"/>
    </source>
</evidence>
<evidence type="ECO:0000256" key="7">
    <source>
        <dbReference type="ARBA" id="ARBA00022917"/>
    </source>
</evidence>
<dbReference type="PANTHER" id="PTHR13227">
    <property type="entry name" value="EUKARYOTIC TRANSLATION INITIATION FACTOR 2A"/>
    <property type="match status" value="1"/>
</dbReference>
<evidence type="ECO:0000313" key="10">
    <source>
        <dbReference type="EMBL" id="EJT52371.1"/>
    </source>
</evidence>
<name>J5TRJ8_TRIAS</name>
<dbReference type="InterPro" id="IPR013979">
    <property type="entry name" value="TIF_beta_prop-like"/>
</dbReference>
<evidence type="ECO:0000256" key="4">
    <source>
        <dbReference type="ARBA" id="ARBA00022574"/>
    </source>
</evidence>
<keyword evidence="3" id="KW-0396">Initiation factor</keyword>
<evidence type="ECO:0000256" key="5">
    <source>
        <dbReference type="ARBA" id="ARBA00022737"/>
    </source>
</evidence>
<dbReference type="SUPFAM" id="SSF82171">
    <property type="entry name" value="DPP6 N-terminal domain-like"/>
    <property type="match status" value="1"/>
</dbReference>
<comment type="caution">
    <text evidence="10">The sequence shown here is derived from an EMBL/GenBank/DDBJ whole genome shotgun (WGS) entry which is preliminary data.</text>
</comment>
<keyword evidence="6" id="KW-0810">Translation regulation</keyword>
<dbReference type="AlphaFoldDB" id="J5TRJ8"/>
<dbReference type="HOGENOM" id="CLU_013809_0_0_1"/>
<dbReference type="GO" id="GO:0022627">
    <property type="term" value="C:cytosolic small ribosomal subunit"/>
    <property type="evidence" value="ECO:0007669"/>
    <property type="project" value="TreeGrafter"/>
</dbReference>
<evidence type="ECO:0000256" key="2">
    <source>
        <dbReference type="ARBA" id="ARBA00013819"/>
    </source>
</evidence>
<dbReference type="InterPro" id="IPR011387">
    <property type="entry name" value="TIF2A"/>
</dbReference>
<comment type="similarity">
    <text evidence="1">Belongs to the WD repeat EIF2A family.</text>
</comment>
<dbReference type="GO" id="GO:0006417">
    <property type="term" value="P:regulation of translation"/>
    <property type="evidence" value="ECO:0007669"/>
    <property type="project" value="UniProtKB-KW"/>
</dbReference>
<organism evidence="10 11">
    <name type="scientific">Trichosporon asahii var. asahii (strain ATCC 90039 / CBS 2479 / JCM 2466 / KCTC 7840 / NBRC 103889/ NCYC 2677 / UAMH 7654)</name>
    <name type="common">Yeast</name>
    <dbReference type="NCBI Taxonomy" id="1186058"/>
    <lineage>
        <taxon>Eukaryota</taxon>
        <taxon>Fungi</taxon>
        <taxon>Dikarya</taxon>
        <taxon>Basidiomycota</taxon>
        <taxon>Agaricomycotina</taxon>
        <taxon>Tremellomycetes</taxon>
        <taxon>Trichosporonales</taxon>
        <taxon>Trichosporonaceae</taxon>
        <taxon>Trichosporon</taxon>
    </lineage>
</organism>
<dbReference type="GeneID" id="25988095"/>
<reference evidence="10 11" key="1">
    <citation type="journal article" date="2012" name="Eukaryot. Cell">
        <title>Draft genome sequence of CBS 2479, the standard type strain of Trichosporon asahii.</title>
        <authorList>
            <person name="Yang R.Y."/>
            <person name="Li H.T."/>
            <person name="Zhu H."/>
            <person name="Zhou G.P."/>
            <person name="Wang M."/>
            <person name="Wang L."/>
        </authorList>
    </citation>
    <scope>NUCLEOTIDE SEQUENCE [LARGE SCALE GENOMIC DNA]</scope>
    <source>
        <strain evidence="11">ATCC 90039 / CBS 2479 / JCM 2466 / KCTC 7840 / NCYC 2677 / UAMH 7654</strain>
    </source>
</reference>
<dbReference type="GO" id="GO:0003743">
    <property type="term" value="F:translation initiation factor activity"/>
    <property type="evidence" value="ECO:0007669"/>
    <property type="project" value="UniProtKB-KW"/>
</dbReference>
<dbReference type="InterPro" id="IPR015943">
    <property type="entry name" value="WD40/YVTN_repeat-like_dom_sf"/>
</dbReference>
<dbReference type="RefSeq" id="XP_014183490.1">
    <property type="nucleotide sequence ID" value="XM_014328015.1"/>
</dbReference>
<protein>
    <recommendedName>
        <fullName evidence="2">Eukaryotic translation initiation factor 2A</fullName>
    </recommendedName>
</protein>
<evidence type="ECO:0000256" key="3">
    <source>
        <dbReference type="ARBA" id="ARBA00022540"/>
    </source>
</evidence>
<feature type="region of interest" description="Disordered" evidence="8">
    <location>
        <begin position="210"/>
        <end position="256"/>
    </location>
</feature>
<dbReference type="Proteomes" id="UP000002748">
    <property type="component" value="Unassembled WGS sequence"/>
</dbReference>
<keyword evidence="5" id="KW-0677">Repeat</keyword>
<feature type="region of interest" description="Disordered" evidence="8">
    <location>
        <begin position="138"/>
        <end position="190"/>
    </location>
</feature>
<dbReference type="GO" id="GO:0000049">
    <property type="term" value="F:tRNA binding"/>
    <property type="evidence" value="ECO:0007669"/>
    <property type="project" value="TreeGrafter"/>
</dbReference>
<dbReference type="PANTHER" id="PTHR13227:SF0">
    <property type="entry name" value="EUKARYOTIC TRANSLATION INITIATION FACTOR 2A"/>
    <property type="match status" value="1"/>
</dbReference>
<evidence type="ECO:0000259" key="9">
    <source>
        <dbReference type="Pfam" id="PF08662"/>
    </source>
</evidence>
<dbReference type="Gene3D" id="2.130.10.10">
    <property type="entry name" value="YVTN repeat-like/Quinoprotein amine dehydrogenase"/>
    <property type="match status" value="1"/>
</dbReference>
<dbReference type="GO" id="GO:0043022">
    <property type="term" value="F:ribosome binding"/>
    <property type="evidence" value="ECO:0007669"/>
    <property type="project" value="TreeGrafter"/>
</dbReference>
<sequence>MFDIRAKAIHSFGSAPRNFLSYQPQGRLVLSAGFGNLAGGIDVWEVSTRKKVAEFTASNSSHCEWSPCGRYIMTATLSPRLRVDNGVKIWWCGGQLLHVQNTDDLYAASFRPGRVEDTPPFPAVVPKAPEANASISLYKPKGGDSNGAASKPVGAYRPPGARGMGASDAYRRDDDAPSSGASTPTFKGGKPAARYIPGAAIPGAAAVPGAAAGGEKKKRQRTKNKKADVDGATEAVAKASIDEKPKAAAAPANDEDATAKKIRNLTKKLKAIDELKARVAKGEVLEKTQVQKIETEGSVRAEIRALGGDA</sequence>
<proteinExistence type="inferred from homology"/>
<dbReference type="GO" id="GO:0003729">
    <property type="term" value="F:mRNA binding"/>
    <property type="evidence" value="ECO:0007669"/>
    <property type="project" value="TreeGrafter"/>
</dbReference>
<keyword evidence="7" id="KW-0648">Protein biosynthesis</keyword>
<keyword evidence="4" id="KW-0853">WD repeat</keyword>
<evidence type="ECO:0000313" key="11">
    <source>
        <dbReference type="Proteomes" id="UP000002748"/>
    </source>
</evidence>
<dbReference type="VEuPathDB" id="FungiDB:A1Q1_04582"/>
<gene>
    <name evidence="10" type="ORF">A1Q1_04582</name>
</gene>
<evidence type="ECO:0000256" key="8">
    <source>
        <dbReference type="SAM" id="MobiDB-lite"/>
    </source>
</evidence>